<sequence length="399" mass="45975">MDFDEFSSFQTMTTTPRTFPQGELTDVQGKRVNVRQLATDYLLVLITLKKPECPVCPQLLKILNLYGLEPEENQYVDPFTHRIWEIEPDRKKFFRLLLKRDAYFIVICPGDEEAVADIQKETPFMQYPFIGGEQAEMLGQSLKINMSETELWPATLEVEQGTLATKPISIGRAPGQYQHMRLLQKLFIERCRLEMQGIEAMAEAWNLIDQQKRRIVKCREKKLAGYNLSLSLPRKQEETPSLLTETEKPTEEKDHDEDEAIDVFSKCRPLHDVLPHEVLDLVMSFTADTRALVKAARTSRTFYLTACNVIIAWLRESIQQVQCALPKKDGQALADEDETVSIGLNRWHQDPNGIGYRELERRVSALKAIVADVSKWTRHWSPRKLRRTPPRSSFVSSPV</sequence>
<dbReference type="SUPFAM" id="SSF81383">
    <property type="entry name" value="F-box domain"/>
    <property type="match status" value="1"/>
</dbReference>
<dbReference type="InterPro" id="IPR036047">
    <property type="entry name" value="F-box-like_dom_sf"/>
</dbReference>
<organism evidence="2 3">
    <name type="scientific">Phascolomyces articulosus</name>
    <dbReference type="NCBI Taxonomy" id="60185"/>
    <lineage>
        <taxon>Eukaryota</taxon>
        <taxon>Fungi</taxon>
        <taxon>Fungi incertae sedis</taxon>
        <taxon>Mucoromycota</taxon>
        <taxon>Mucoromycotina</taxon>
        <taxon>Mucoromycetes</taxon>
        <taxon>Mucorales</taxon>
        <taxon>Lichtheimiaceae</taxon>
        <taxon>Phascolomyces</taxon>
    </lineage>
</organism>
<evidence type="ECO:0000256" key="1">
    <source>
        <dbReference type="SAM" id="MobiDB-lite"/>
    </source>
</evidence>
<proteinExistence type="predicted"/>
<dbReference type="EMBL" id="JAIXMP010000012">
    <property type="protein sequence ID" value="KAI9264355.1"/>
    <property type="molecule type" value="Genomic_DNA"/>
</dbReference>
<reference evidence="2" key="1">
    <citation type="journal article" date="2022" name="IScience">
        <title>Evolution of zygomycete secretomes and the origins of terrestrial fungal ecologies.</title>
        <authorList>
            <person name="Chang Y."/>
            <person name="Wang Y."/>
            <person name="Mondo S."/>
            <person name="Ahrendt S."/>
            <person name="Andreopoulos W."/>
            <person name="Barry K."/>
            <person name="Beard J."/>
            <person name="Benny G.L."/>
            <person name="Blankenship S."/>
            <person name="Bonito G."/>
            <person name="Cuomo C."/>
            <person name="Desiro A."/>
            <person name="Gervers K.A."/>
            <person name="Hundley H."/>
            <person name="Kuo A."/>
            <person name="LaButti K."/>
            <person name="Lang B.F."/>
            <person name="Lipzen A."/>
            <person name="O'Donnell K."/>
            <person name="Pangilinan J."/>
            <person name="Reynolds N."/>
            <person name="Sandor L."/>
            <person name="Smith M.E."/>
            <person name="Tsang A."/>
            <person name="Grigoriev I.V."/>
            <person name="Stajich J.E."/>
            <person name="Spatafora J.W."/>
        </authorList>
    </citation>
    <scope>NUCLEOTIDE SEQUENCE</scope>
    <source>
        <strain evidence="2">RSA 2281</strain>
    </source>
</reference>
<evidence type="ECO:0008006" key="4">
    <source>
        <dbReference type="Google" id="ProtNLM"/>
    </source>
</evidence>
<evidence type="ECO:0000313" key="3">
    <source>
        <dbReference type="Proteomes" id="UP001209540"/>
    </source>
</evidence>
<name>A0AAD5PEF1_9FUNG</name>
<dbReference type="Proteomes" id="UP001209540">
    <property type="component" value="Unassembled WGS sequence"/>
</dbReference>
<evidence type="ECO:0000313" key="2">
    <source>
        <dbReference type="EMBL" id="KAI9264355.1"/>
    </source>
</evidence>
<accession>A0AAD5PEF1</accession>
<comment type="caution">
    <text evidence="2">The sequence shown here is derived from an EMBL/GenBank/DDBJ whole genome shotgun (WGS) entry which is preliminary data.</text>
</comment>
<gene>
    <name evidence="2" type="ORF">BDA99DRAFT_537066</name>
</gene>
<keyword evidence="3" id="KW-1185">Reference proteome</keyword>
<dbReference type="AlphaFoldDB" id="A0AAD5PEF1"/>
<protein>
    <recommendedName>
        <fullName evidence="4">F-box domain-containing protein</fullName>
    </recommendedName>
</protein>
<feature type="region of interest" description="Disordered" evidence="1">
    <location>
        <begin position="237"/>
        <end position="256"/>
    </location>
</feature>
<reference evidence="2" key="2">
    <citation type="submission" date="2023-02" db="EMBL/GenBank/DDBJ databases">
        <authorList>
            <consortium name="DOE Joint Genome Institute"/>
            <person name="Mondo S.J."/>
            <person name="Chang Y."/>
            <person name="Wang Y."/>
            <person name="Ahrendt S."/>
            <person name="Andreopoulos W."/>
            <person name="Barry K."/>
            <person name="Beard J."/>
            <person name="Benny G.L."/>
            <person name="Blankenship S."/>
            <person name="Bonito G."/>
            <person name="Cuomo C."/>
            <person name="Desiro A."/>
            <person name="Gervers K.A."/>
            <person name="Hundley H."/>
            <person name="Kuo A."/>
            <person name="LaButti K."/>
            <person name="Lang B.F."/>
            <person name="Lipzen A."/>
            <person name="O'Donnell K."/>
            <person name="Pangilinan J."/>
            <person name="Reynolds N."/>
            <person name="Sandor L."/>
            <person name="Smith M.W."/>
            <person name="Tsang A."/>
            <person name="Grigoriev I.V."/>
            <person name="Stajich J.E."/>
            <person name="Spatafora J.W."/>
        </authorList>
    </citation>
    <scope>NUCLEOTIDE SEQUENCE</scope>
    <source>
        <strain evidence="2">RSA 2281</strain>
    </source>
</reference>